<proteinExistence type="predicted"/>
<keyword evidence="3" id="KW-1185">Reference proteome</keyword>
<dbReference type="PANTHER" id="PTHR30543:SF21">
    <property type="entry name" value="NAD(P)H-DEPENDENT FMN REDUCTASE LOT6"/>
    <property type="match status" value="1"/>
</dbReference>
<dbReference type="Gene3D" id="3.40.50.360">
    <property type="match status" value="1"/>
</dbReference>
<dbReference type="RefSeq" id="WP_344244503.1">
    <property type="nucleotide sequence ID" value="NZ_BAAAHH010000032.1"/>
</dbReference>
<dbReference type="Proteomes" id="UP001500665">
    <property type="component" value="Unassembled WGS sequence"/>
</dbReference>
<gene>
    <name evidence="2" type="ORF">GCM10009550_60640</name>
</gene>
<dbReference type="PANTHER" id="PTHR30543">
    <property type="entry name" value="CHROMATE REDUCTASE"/>
    <property type="match status" value="1"/>
</dbReference>
<evidence type="ECO:0000259" key="1">
    <source>
        <dbReference type="Pfam" id="PF03358"/>
    </source>
</evidence>
<evidence type="ECO:0000313" key="2">
    <source>
        <dbReference type="EMBL" id="GAA0963931.1"/>
    </source>
</evidence>
<name>A0ABN1RUZ7_9ACTN</name>
<dbReference type="EMBL" id="BAAAHH010000032">
    <property type="protein sequence ID" value="GAA0963931.1"/>
    <property type="molecule type" value="Genomic_DNA"/>
</dbReference>
<organism evidence="2 3">
    <name type="scientific">Actinocorallia libanotica</name>
    <dbReference type="NCBI Taxonomy" id="46162"/>
    <lineage>
        <taxon>Bacteria</taxon>
        <taxon>Bacillati</taxon>
        <taxon>Actinomycetota</taxon>
        <taxon>Actinomycetes</taxon>
        <taxon>Streptosporangiales</taxon>
        <taxon>Thermomonosporaceae</taxon>
        <taxon>Actinocorallia</taxon>
    </lineage>
</organism>
<dbReference type="SUPFAM" id="SSF52218">
    <property type="entry name" value="Flavoproteins"/>
    <property type="match status" value="1"/>
</dbReference>
<evidence type="ECO:0000313" key="3">
    <source>
        <dbReference type="Proteomes" id="UP001500665"/>
    </source>
</evidence>
<dbReference type="InterPro" id="IPR005025">
    <property type="entry name" value="FMN_Rdtase-like_dom"/>
</dbReference>
<reference evidence="2 3" key="1">
    <citation type="journal article" date="2019" name="Int. J. Syst. Evol. Microbiol.">
        <title>The Global Catalogue of Microorganisms (GCM) 10K type strain sequencing project: providing services to taxonomists for standard genome sequencing and annotation.</title>
        <authorList>
            <consortium name="The Broad Institute Genomics Platform"/>
            <consortium name="The Broad Institute Genome Sequencing Center for Infectious Disease"/>
            <person name="Wu L."/>
            <person name="Ma J."/>
        </authorList>
    </citation>
    <scope>NUCLEOTIDE SEQUENCE [LARGE SCALE GENOMIC DNA]</scope>
    <source>
        <strain evidence="2 3">JCM 10696</strain>
    </source>
</reference>
<sequence length="197" mass="19818">MSTLPVILLLSGSLRAGSTNEAVLRTAQAVAPSVGMRAVLYGGLAELPHFNPDDDADPLPASVVALREAIGGAAGILVCTPEYAGTLPGSFKNLLDWTVGGTEICGKTAAWVNAAAPGRGQGAEATLRTVLGYTGADVVENACVRLPVDRGMVGADGLIADPAVRRELTEVLGLLVGDRAAFPAVVRSSAGRGGGSG</sequence>
<dbReference type="Pfam" id="PF03358">
    <property type="entry name" value="FMN_red"/>
    <property type="match status" value="1"/>
</dbReference>
<dbReference type="InterPro" id="IPR029039">
    <property type="entry name" value="Flavoprotein-like_sf"/>
</dbReference>
<feature type="domain" description="NADPH-dependent FMN reductase-like" evidence="1">
    <location>
        <begin position="7"/>
        <end position="143"/>
    </location>
</feature>
<accession>A0ABN1RUZ7</accession>
<protein>
    <recommendedName>
        <fullName evidence="1">NADPH-dependent FMN reductase-like domain-containing protein</fullName>
    </recommendedName>
</protein>
<dbReference type="InterPro" id="IPR050712">
    <property type="entry name" value="NAD(P)H-dep_reductase"/>
</dbReference>
<comment type="caution">
    <text evidence="2">The sequence shown here is derived from an EMBL/GenBank/DDBJ whole genome shotgun (WGS) entry which is preliminary data.</text>
</comment>